<dbReference type="Proteomes" id="UP000324022">
    <property type="component" value="Unassembled WGS sequence"/>
</dbReference>
<dbReference type="PROSITE" id="PS50012">
    <property type="entry name" value="RCC1_3"/>
    <property type="match status" value="1"/>
</dbReference>
<dbReference type="SUPFAM" id="SSF50985">
    <property type="entry name" value="RCC1/BLIP-II"/>
    <property type="match status" value="1"/>
</dbReference>
<feature type="compositionally biased region" description="Polar residues" evidence="2">
    <location>
        <begin position="397"/>
        <end position="421"/>
    </location>
</feature>
<dbReference type="Gene3D" id="2.130.10.30">
    <property type="entry name" value="Regulator of chromosome condensation 1/beta-lactamase-inhibitor protein II"/>
    <property type="match status" value="2"/>
</dbReference>
<dbReference type="InterPro" id="IPR009091">
    <property type="entry name" value="RCC1/BLIP-II"/>
</dbReference>
<reference evidence="3 4" key="1">
    <citation type="submission" date="2018-03" db="EMBL/GenBank/DDBJ databases">
        <authorList>
            <person name="Guldener U."/>
        </authorList>
    </citation>
    <scope>NUCLEOTIDE SEQUENCE [LARGE SCALE GENOMIC DNA]</scope>
    <source>
        <strain evidence="3 4">NBRC100155</strain>
    </source>
</reference>
<accession>A0A5C3DZ10</accession>
<evidence type="ECO:0000256" key="2">
    <source>
        <dbReference type="SAM" id="MobiDB-lite"/>
    </source>
</evidence>
<gene>
    <name evidence="3" type="ORF">UTRI_02161</name>
</gene>
<keyword evidence="4" id="KW-1185">Reference proteome</keyword>
<sequence>MVVSITVVRAAPARSGVATFASPLRARALRHHTSAAVRAHSTSSNSRVIAARMTAQENARKHAGRNGVRYTTAAAAVTAVALTTWYTITSPVHSEAAPSVATTDDITPTTMSQQDQMRQRAKLQGVYAWGSNRYNVVAPDAPSVTLIRSPRSIPFFDGVALRDINLQEKHGVAVDANGDVFQWGLGFFDPSVREMTAIEDVPLGRRREKTGANLNAPLGNTASLVLNPVKTLTGKNIIKVEATEEKIYALSKDGHIYVFSAVQQLQSKPKYPGWSPNPLKLFNAFASPTIDHEVLHPAPSAHWGSTEKVQDIVAGSHHLLTISNKGRTFATPISEEGNAFGQLGTRRVWLNAPKTPDSKAGHVETLLEPRVFAELEENHGGRPISTLVPSSWLPAPSTETNRTSKPKASSEPAFQTSTDQAPSPKPLTEPTGSIRWCTTLHEIPALRKLNIVQIAAGSEHSLARTHDGRVLAWGRHTHGQCGLGSNFSMECVPVPTEVVLSRSFSNNSLDVRATSIAAGADNSFFMTTRRESSGVGNGLKIDLLASGKGQWGTIGNAMWSQVVSQPSRVKTVSGLMEFSEATGKTHPVPIHSISIGKPGHVALVLDTVESAGHLAFGRDVMVWGANAGFQLGLSKRSNLAVPQHLKPLPSLTSIAGGNVISEQDGLVVNPAKAAAVAAATLPTVDPKLREADLHSGALTHMPHNRLQLASKTKSDTHLPPTVSVKDQLAPTPGAPAVQVQQGKTKKNLTVEESIKAGTVSTVVYWKIVE</sequence>
<organism evidence="3 4">
    <name type="scientific">Ustilago trichophora</name>
    <dbReference type="NCBI Taxonomy" id="86804"/>
    <lineage>
        <taxon>Eukaryota</taxon>
        <taxon>Fungi</taxon>
        <taxon>Dikarya</taxon>
        <taxon>Basidiomycota</taxon>
        <taxon>Ustilaginomycotina</taxon>
        <taxon>Ustilaginomycetes</taxon>
        <taxon>Ustilaginales</taxon>
        <taxon>Ustilaginaceae</taxon>
        <taxon>Ustilago</taxon>
    </lineage>
</organism>
<feature type="region of interest" description="Disordered" evidence="2">
    <location>
        <begin position="711"/>
        <end position="742"/>
    </location>
</feature>
<dbReference type="InterPro" id="IPR053245">
    <property type="entry name" value="MitoProcess-Associated"/>
</dbReference>
<proteinExistence type="predicted"/>
<feature type="repeat" description="RCC1" evidence="1">
    <location>
        <begin position="468"/>
        <end position="529"/>
    </location>
</feature>
<dbReference type="PANTHER" id="PTHR47563">
    <property type="entry name" value="PROTEIN FMP25, MITOCHONDRIAL"/>
    <property type="match status" value="1"/>
</dbReference>
<evidence type="ECO:0000256" key="1">
    <source>
        <dbReference type="PROSITE-ProRule" id="PRU00235"/>
    </source>
</evidence>
<dbReference type="AlphaFoldDB" id="A0A5C3DZ10"/>
<dbReference type="PANTHER" id="PTHR47563:SF1">
    <property type="entry name" value="PROTEIN FMP25, MITOCHONDRIAL"/>
    <property type="match status" value="1"/>
</dbReference>
<dbReference type="GO" id="GO:0034551">
    <property type="term" value="P:mitochondrial respiratory chain complex III assembly"/>
    <property type="evidence" value="ECO:0007669"/>
    <property type="project" value="TreeGrafter"/>
</dbReference>
<dbReference type="GO" id="GO:0005743">
    <property type="term" value="C:mitochondrial inner membrane"/>
    <property type="evidence" value="ECO:0007669"/>
    <property type="project" value="TreeGrafter"/>
</dbReference>
<dbReference type="OrthoDB" id="10256179at2759"/>
<dbReference type="EMBL" id="OOIN01000005">
    <property type="protein sequence ID" value="SPO23482.1"/>
    <property type="molecule type" value="Genomic_DNA"/>
</dbReference>
<name>A0A5C3DZ10_9BASI</name>
<protein>
    <submittedName>
        <fullName evidence="3">Related to FMP25 - mitochondrial inner membrane protein involved in assembly of cytochrome bc1 complex</fullName>
    </submittedName>
</protein>
<dbReference type="InterPro" id="IPR000408">
    <property type="entry name" value="Reg_chr_condens"/>
</dbReference>
<evidence type="ECO:0000313" key="4">
    <source>
        <dbReference type="Proteomes" id="UP000324022"/>
    </source>
</evidence>
<evidence type="ECO:0000313" key="3">
    <source>
        <dbReference type="EMBL" id="SPO23482.1"/>
    </source>
</evidence>
<dbReference type="Pfam" id="PF00415">
    <property type="entry name" value="RCC1"/>
    <property type="match status" value="1"/>
</dbReference>
<feature type="region of interest" description="Disordered" evidence="2">
    <location>
        <begin position="382"/>
        <end position="432"/>
    </location>
</feature>